<evidence type="ECO:0000313" key="2">
    <source>
        <dbReference type="Proteomes" id="UP000297872"/>
    </source>
</evidence>
<dbReference type="OrthoDB" id="1073355at2"/>
<dbReference type="AlphaFoldDB" id="A0A4Y8VRX2"/>
<name>A0A4Y8VRX2_9BACT</name>
<dbReference type="InterPro" id="IPR046584">
    <property type="entry name" value="DUF6642"/>
</dbReference>
<dbReference type="Proteomes" id="UP000297872">
    <property type="component" value="Unassembled WGS sequence"/>
</dbReference>
<comment type="caution">
    <text evidence="1">The sequence shown here is derived from an EMBL/GenBank/DDBJ whole genome shotgun (WGS) entry which is preliminary data.</text>
</comment>
<protein>
    <recommendedName>
        <fullName evidence="3">CHAT domain-containing protein</fullName>
    </recommendedName>
</protein>
<dbReference type="EMBL" id="SGVY01000007">
    <property type="protein sequence ID" value="TFH83280.1"/>
    <property type="molecule type" value="Genomic_DNA"/>
</dbReference>
<sequence length="192" mass="22291">MKNILCFEGEWKFNTHKKPERFDLNSEPILRMLKEYHKCDAIYRHILTKEDLKLYIEYFNRNKREWNKIDIVYIACHGWFHSISLEGENGNVDLQELADIAGDFFRDKIVHFSCCKTLANTSEVEHFKSITGAKLVCGYKKSVDAMKSAIADTALLNELITSNKPGNIKNIAISKFRKTYKSLLNELDFCAI</sequence>
<accession>A0A4Y8VRX2</accession>
<organism evidence="1 2">
    <name type="scientific">Segatella hominis</name>
    <dbReference type="NCBI Taxonomy" id="2518605"/>
    <lineage>
        <taxon>Bacteria</taxon>
        <taxon>Pseudomonadati</taxon>
        <taxon>Bacteroidota</taxon>
        <taxon>Bacteroidia</taxon>
        <taxon>Bacteroidales</taxon>
        <taxon>Prevotellaceae</taxon>
        <taxon>Segatella</taxon>
    </lineage>
</organism>
<gene>
    <name evidence="1" type="ORF">EXN75_04170</name>
</gene>
<dbReference type="GeneID" id="302994493"/>
<dbReference type="Pfam" id="PF20347">
    <property type="entry name" value="DUF6642"/>
    <property type="match status" value="1"/>
</dbReference>
<keyword evidence="2" id="KW-1185">Reference proteome</keyword>
<proteinExistence type="predicted"/>
<evidence type="ECO:0000313" key="1">
    <source>
        <dbReference type="EMBL" id="TFH83280.1"/>
    </source>
</evidence>
<reference evidence="1 2" key="1">
    <citation type="submission" date="2019-02" db="EMBL/GenBank/DDBJ databases">
        <title>Draft Genome Sequence of the Prevotella sp. BCRC 81118, Isolated from Human Feces.</title>
        <authorList>
            <person name="Huang C.-H."/>
        </authorList>
    </citation>
    <scope>NUCLEOTIDE SEQUENCE [LARGE SCALE GENOMIC DNA]</scope>
    <source>
        <strain evidence="1 2">BCRC 81118</strain>
    </source>
</reference>
<evidence type="ECO:0008006" key="3">
    <source>
        <dbReference type="Google" id="ProtNLM"/>
    </source>
</evidence>
<dbReference type="RefSeq" id="WP_106813514.1">
    <property type="nucleotide sequence ID" value="NZ_DAWEFM010000020.1"/>
</dbReference>